<dbReference type="GO" id="GO:0004536">
    <property type="term" value="F:DNA nuclease activity"/>
    <property type="evidence" value="ECO:0007669"/>
    <property type="project" value="InterPro"/>
</dbReference>
<dbReference type="RefSeq" id="WP_057743480.1">
    <property type="nucleotide sequence ID" value="NZ_AZEF01000020.1"/>
</dbReference>
<feature type="binding site" evidence="3">
    <location>
        <position position="9"/>
    </location>
    <ligand>
        <name>a divalent metal cation</name>
        <dbReference type="ChEBI" id="CHEBI:60240"/>
        <label>1</label>
    </ligand>
</feature>
<keyword evidence="2" id="KW-0378">Hydrolase</keyword>
<dbReference type="GO" id="GO:0005829">
    <property type="term" value="C:cytosol"/>
    <property type="evidence" value="ECO:0007669"/>
    <property type="project" value="TreeGrafter"/>
</dbReference>
<dbReference type="PATRIC" id="fig|1423731.3.peg.1041"/>
<dbReference type="GO" id="GO:0016788">
    <property type="term" value="F:hydrolase activity, acting on ester bonds"/>
    <property type="evidence" value="ECO:0007669"/>
    <property type="project" value="InterPro"/>
</dbReference>
<dbReference type="CDD" id="cd01310">
    <property type="entry name" value="TatD_DNAse"/>
    <property type="match status" value="1"/>
</dbReference>
<dbReference type="PROSITE" id="PS01090">
    <property type="entry name" value="TATD_2"/>
    <property type="match status" value="1"/>
</dbReference>
<dbReference type="Proteomes" id="UP000051621">
    <property type="component" value="Unassembled WGS sequence"/>
</dbReference>
<feature type="binding site" evidence="3">
    <location>
        <position position="7"/>
    </location>
    <ligand>
        <name>a divalent metal cation</name>
        <dbReference type="ChEBI" id="CHEBI:60240"/>
        <label>1</label>
    </ligand>
</feature>
<dbReference type="FunFam" id="3.20.20.140:FF:000005">
    <property type="entry name" value="TatD family hydrolase"/>
    <property type="match status" value="1"/>
</dbReference>
<dbReference type="Gene3D" id="3.20.20.140">
    <property type="entry name" value="Metal-dependent hydrolases"/>
    <property type="match status" value="1"/>
</dbReference>
<comment type="caution">
    <text evidence="4">The sequence shown here is derived from an EMBL/GenBank/DDBJ whole genome shotgun (WGS) entry which is preliminary data.</text>
</comment>
<dbReference type="NCBIfam" id="TIGR00010">
    <property type="entry name" value="YchF/TatD family DNA exonuclease"/>
    <property type="match status" value="1"/>
</dbReference>
<sequence>MKIFDSHTHINAPQFEGETAEVVQRAQALDVTKMLVLAYDKPSMQKLTELIKRYPGIVYGAIGCHPEDAARYDERLKMFLEQQLHGAGMVALGEIGLDYYCSVPHDLQKDVFREQIELAQKLSLPISVHNRDAFEDTYTILQEMKLGKLGGIMHSFNGNAFWANKFLKLGMFLSFSGVVTFKNATDVREAFMAAPLERILVETDAPYLTPAPNRGKRNEPGYTRYTLEYLAQLRGITAEQLANISYKNTKKILRIK</sequence>
<dbReference type="STRING" id="1423731.FC81_GL001010"/>
<proteinExistence type="predicted"/>
<gene>
    <name evidence="4" type="ORF">FC81_GL001010</name>
</gene>
<dbReference type="InterPro" id="IPR032466">
    <property type="entry name" value="Metal_Hydrolase"/>
</dbReference>
<keyword evidence="5" id="KW-1185">Reference proteome</keyword>
<evidence type="ECO:0000256" key="2">
    <source>
        <dbReference type="ARBA" id="ARBA00022801"/>
    </source>
</evidence>
<dbReference type="InterPro" id="IPR001130">
    <property type="entry name" value="TatD-like"/>
</dbReference>
<reference evidence="4 5" key="1">
    <citation type="journal article" date="2015" name="Genome Announc.">
        <title>Expanding the biotechnology potential of lactobacilli through comparative genomics of 213 strains and associated genera.</title>
        <authorList>
            <person name="Sun Z."/>
            <person name="Harris H.M."/>
            <person name="McCann A."/>
            <person name="Guo C."/>
            <person name="Argimon S."/>
            <person name="Zhang W."/>
            <person name="Yang X."/>
            <person name="Jeffery I.B."/>
            <person name="Cooney J.C."/>
            <person name="Kagawa T.F."/>
            <person name="Liu W."/>
            <person name="Song Y."/>
            <person name="Salvetti E."/>
            <person name="Wrobel A."/>
            <person name="Rasinkangas P."/>
            <person name="Parkhill J."/>
            <person name="Rea M.C."/>
            <person name="O'Sullivan O."/>
            <person name="Ritari J."/>
            <person name="Douillard F.P."/>
            <person name="Paul Ross R."/>
            <person name="Yang R."/>
            <person name="Briner A.E."/>
            <person name="Felis G.E."/>
            <person name="de Vos W.M."/>
            <person name="Barrangou R."/>
            <person name="Klaenhammer T.R."/>
            <person name="Caufield P.W."/>
            <person name="Cui Y."/>
            <person name="Zhang H."/>
            <person name="O'Toole P.W."/>
        </authorList>
    </citation>
    <scope>NUCLEOTIDE SEQUENCE [LARGE SCALE GENOMIC DNA]</scope>
    <source>
        <strain evidence="4 5">DSM 19910</strain>
    </source>
</reference>
<dbReference type="PANTHER" id="PTHR46124:SF2">
    <property type="entry name" value="D-AMINOACYL-TRNA DEACYLASE"/>
    <property type="match status" value="1"/>
</dbReference>
<feature type="binding site" evidence="3">
    <location>
        <position position="94"/>
    </location>
    <ligand>
        <name>a divalent metal cation</name>
        <dbReference type="ChEBI" id="CHEBI:60240"/>
        <label>1</label>
    </ligand>
</feature>
<evidence type="ECO:0000313" key="4">
    <source>
        <dbReference type="EMBL" id="KRL01799.1"/>
    </source>
</evidence>
<feature type="binding site" evidence="3">
    <location>
        <position position="129"/>
    </location>
    <ligand>
        <name>a divalent metal cation</name>
        <dbReference type="ChEBI" id="CHEBI:60240"/>
        <label>2</label>
    </ligand>
</feature>
<dbReference type="AlphaFoldDB" id="A0A0R1M1G2"/>
<evidence type="ECO:0000256" key="1">
    <source>
        <dbReference type="ARBA" id="ARBA00022723"/>
    </source>
</evidence>
<protein>
    <submittedName>
        <fullName evidence="4">TatD family deoxyribonuclease</fullName>
    </submittedName>
</protein>
<dbReference type="GO" id="GO:0046872">
    <property type="term" value="F:metal ion binding"/>
    <property type="evidence" value="ECO:0007669"/>
    <property type="project" value="UniProtKB-KW"/>
</dbReference>
<organism evidence="4 5">
    <name type="scientific">Liquorilactobacillus capillatus DSM 19910</name>
    <dbReference type="NCBI Taxonomy" id="1423731"/>
    <lineage>
        <taxon>Bacteria</taxon>
        <taxon>Bacillati</taxon>
        <taxon>Bacillota</taxon>
        <taxon>Bacilli</taxon>
        <taxon>Lactobacillales</taxon>
        <taxon>Lactobacillaceae</taxon>
        <taxon>Liquorilactobacillus</taxon>
    </lineage>
</organism>
<dbReference type="SUPFAM" id="SSF51556">
    <property type="entry name" value="Metallo-dependent hydrolases"/>
    <property type="match status" value="1"/>
</dbReference>
<feature type="binding site" evidence="3">
    <location>
        <position position="204"/>
    </location>
    <ligand>
        <name>a divalent metal cation</name>
        <dbReference type="ChEBI" id="CHEBI:60240"/>
        <label>1</label>
    </ligand>
</feature>
<dbReference type="EMBL" id="AZEF01000020">
    <property type="protein sequence ID" value="KRL01799.1"/>
    <property type="molecule type" value="Genomic_DNA"/>
</dbReference>
<accession>A0A0R1M1G2</accession>
<evidence type="ECO:0000313" key="5">
    <source>
        <dbReference type="Proteomes" id="UP000051621"/>
    </source>
</evidence>
<evidence type="ECO:0000256" key="3">
    <source>
        <dbReference type="PIRSR" id="PIRSR005902-1"/>
    </source>
</evidence>
<keyword evidence="1 3" id="KW-0479">Metal-binding</keyword>
<dbReference type="PROSITE" id="PS01137">
    <property type="entry name" value="TATD_1"/>
    <property type="match status" value="1"/>
</dbReference>
<dbReference type="PIRSF" id="PIRSF005902">
    <property type="entry name" value="DNase_TatD"/>
    <property type="match status" value="1"/>
</dbReference>
<name>A0A0R1M1G2_9LACO</name>
<feature type="binding site" evidence="3">
    <location>
        <position position="154"/>
    </location>
    <ligand>
        <name>a divalent metal cation</name>
        <dbReference type="ChEBI" id="CHEBI:60240"/>
        <label>2</label>
    </ligand>
</feature>
<dbReference type="Pfam" id="PF01026">
    <property type="entry name" value="TatD_DNase"/>
    <property type="match status" value="1"/>
</dbReference>
<dbReference type="OrthoDB" id="9810005at2"/>
<dbReference type="InterPro" id="IPR018228">
    <property type="entry name" value="DNase_TatD-rel_CS"/>
</dbReference>
<dbReference type="InterPro" id="IPR015991">
    <property type="entry name" value="TatD/YcfH-like"/>
</dbReference>
<dbReference type="PANTHER" id="PTHR46124">
    <property type="entry name" value="D-AMINOACYL-TRNA DEACYLASE"/>
    <property type="match status" value="1"/>
</dbReference>